<proteinExistence type="predicted"/>
<feature type="transmembrane region" description="Helical" evidence="1">
    <location>
        <begin position="108"/>
        <end position="134"/>
    </location>
</feature>
<evidence type="ECO:0000313" key="3">
    <source>
        <dbReference type="Proteomes" id="UP000632222"/>
    </source>
</evidence>
<evidence type="ECO:0000313" key="2">
    <source>
        <dbReference type="EMBL" id="GGJ29435.1"/>
    </source>
</evidence>
<sequence length="140" mass="15836">MFPKRKKSMKRNPFLTQTVSRNMKRSFLWVLVSLLFLGFFSDALAKRSGGGFGRSTRSKPSVSAQYRAPGKTYAAPRRTYSNSRSGFPSFIFVPFFGFGHLGYAYSPFSFLGVLSLLLNLVVLAVVIAFVAWMVRRMRRA</sequence>
<comment type="caution">
    <text evidence="2">The sequence shown here is derived from an EMBL/GenBank/DDBJ whole genome shotgun (WGS) entry which is preliminary data.</text>
</comment>
<accession>A0ABQ2CX37</accession>
<dbReference type="Proteomes" id="UP000632222">
    <property type="component" value="Unassembled WGS sequence"/>
</dbReference>
<keyword evidence="1" id="KW-0472">Membrane</keyword>
<name>A0ABQ2CX37_9DEIO</name>
<keyword evidence="1" id="KW-0812">Transmembrane</keyword>
<reference evidence="3" key="1">
    <citation type="journal article" date="2019" name="Int. J. Syst. Evol. Microbiol.">
        <title>The Global Catalogue of Microorganisms (GCM) 10K type strain sequencing project: providing services to taxonomists for standard genome sequencing and annotation.</title>
        <authorList>
            <consortium name="The Broad Institute Genomics Platform"/>
            <consortium name="The Broad Institute Genome Sequencing Center for Infectious Disease"/>
            <person name="Wu L."/>
            <person name="Ma J."/>
        </authorList>
    </citation>
    <scope>NUCLEOTIDE SEQUENCE [LARGE SCALE GENOMIC DNA]</scope>
    <source>
        <strain evidence="3">JCM 14370</strain>
    </source>
</reference>
<gene>
    <name evidence="2" type="ORF">GCM10008938_14440</name>
</gene>
<keyword evidence="1" id="KW-1133">Transmembrane helix</keyword>
<dbReference type="EMBL" id="BMOD01000004">
    <property type="protein sequence ID" value="GGJ29435.1"/>
    <property type="molecule type" value="Genomic_DNA"/>
</dbReference>
<organism evidence="2 3">
    <name type="scientific">Deinococcus roseus</name>
    <dbReference type="NCBI Taxonomy" id="392414"/>
    <lineage>
        <taxon>Bacteria</taxon>
        <taxon>Thermotogati</taxon>
        <taxon>Deinococcota</taxon>
        <taxon>Deinococci</taxon>
        <taxon>Deinococcales</taxon>
        <taxon>Deinococcaceae</taxon>
        <taxon>Deinococcus</taxon>
    </lineage>
</organism>
<evidence type="ECO:0000256" key="1">
    <source>
        <dbReference type="SAM" id="Phobius"/>
    </source>
</evidence>
<keyword evidence="3" id="KW-1185">Reference proteome</keyword>
<protein>
    <submittedName>
        <fullName evidence="2">Uncharacterized protein</fullName>
    </submittedName>
</protein>